<keyword evidence="1" id="KW-0812">Transmembrane</keyword>
<comment type="caution">
    <text evidence="2">The sequence shown here is derived from an EMBL/GenBank/DDBJ whole genome shotgun (WGS) entry which is preliminary data.</text>
</comment>
<accession>A0ABD2PMY1</accession>
<proteinExistence type="predicted"/>
<evidence type="ECO:0000313" key="3">
    <source>
        <dbReference type="Proteomes" id="UP001626550"/>
    </source>
</evidence>
<feature type="transmembrane region" description="Helical" evidence="1">
    <location>
        <begin position="34"/>
        <end position="54"/>
    </location>
</feature>
<organism evidence="2 3">
    <name type="scientific">Cichlidogyrus casuarinus</name>
    <dbReference type="NCBI Taxonomy" id="1844966"/>
    <lineage>
        <taxon>Eukaryota</taxon>
        <taxon>Metazoa</taxon>
        <taxon>Spiralia</taxon>
        <taxon>Lophotrochozoa</taxon>
        <taxon>Platyhelminthes</taxon>
        <taxon>Monogenea</taxon>
        <taxon>Monopisthocotylea</taxon>
        <taxon>Dactylogyridea</taxon>
        <taxon>Ancyrocephalidae</taxon>
        <taxon>Cichlidogyrus</taxon>
    </lineage>
</organism>
<dbReference type="AlphaFoldDB" id="A0ABD2PMY1"/>
<keyword evidence="3" id="KW-1185">Reference proteome</keyword>
<dbReference type="Proteomes" id="UP001626550">
    <property type="component" value="Unassembled WGS sequence"/>
</dbReference>
<reference evidence="2 3" key="1">
    <citation type="submission" date="2024-11" db="EMBL/GenBank/DDBJ databases">
        <title>Adaptive evolution of stress response genes in parasites aligns with host niche diversity.</title>
        <authorList>
            <person name="Hahn C."/>
            <person name="Resl P."/>
        </authorList>
    </citation>
    <scope>NUCLEOTIDE SEQUENCE [LARGE SCALE GENOMIC DNA]</scope>
    <source>
        <strain evidence="2">EGGRZ-B1_66</strain>
        <tissue evidence="2">Body</tissue>
    </source>
</reference>
<evidence type="ECO:0000313" key="2">
    <source>
        <dbReference type="EMBL" id="KAL3308867.1"/>
    </source>
</evidence>
<keyword evidence="1" id="KW-0472">Membrane</keyword>
<evidence type="ECO:0000256" key="1">
    <source>
        <dbReference type="SAM" id="Phobius"/>
    </source>
</evidence>
<protein>
    <submittedName>
        <fullName evidence="2">Uncharacterized protein</fullName>
    </submittedName>
</protein>
<keyword evidence="1" id="KW-1133">Transmembrane helix</keyword>
<gene>
    <name evidence="2" type="ORF">Ciccas_012595</name>
</gene>
<sequence length="63" mass="6200">MMISDGARADNLGGMGQLTELALAGLSSDSLQPLFAAFALLLLATALAVSSACCPDNCAAANA</sequence>
<dbReference type="EMBL" id="JBJKFK010004591">
    <property type="protein sequence ID" value="KAL3308867.1"/>
    <property type="molecule type" value="Genomic_DNA"/>
</dbReference>
<name>A0ABD2PMY1_9PLAT</name>